<dbReference type="AlphaFoldDB" id="A0A931APN8"/>
<dbReference type="RefSeq" id="WP_195903124.1">
    <property type="nucleotide sequence ID" value="NZ_JADOGI010000386.1"/>
</dbReference>
<evidence type="ECO:0000313" key="3">
    <source>
        <dbReference type="EMBL" id="MBF8194294.1"/>
    </source>
</evidence>
<proteinExistence type="predicted"/>
<keyword evidence="4" id="KW-1185">Reference proteome</keyword>
<feature type="transmembrane region" description="Helical" evidence="2">
    <location>
        <begin position="47"/>
        <end position="69"/>
    </location>
</feature>
<organism evidence="3 4">
    <name type="scientific">Nonomuraea cypriaca</name>
    <dbReference type="NCBI Taxonomy" id="1187855"/>
    <lineage>
        <taxon>Bacteria</taxon>
        <taxon>Bacillati</taxon>
        <taxon>Actinomycetota</taxon>
        <taxon>Actinomycetes</taxon>
        <taxon>Streptosporangiales</taxon>
        <taxon>Streptosporangiaceae</taxon>
        <taxon>Nonomuraea</taxon>
    </lineage>
</organism>
<sequence>MSYGETELSGKTGPCGETESYGETDELTFGDDREPRLRAWAAAHRRVLAIVVAAAVAVAGLGFGGTYLYQRSLLPSPPPDVPFPPVDGIEIGVCLGRDMGCQAGTVEQVTALARGIPELTSVTVVSGEEDERRFRELTIAEGLVANRNPGTYFRVEARLRRAEDYKSVERRLTGKPGVWIVSPSAADFWAGRAHVGVYLCGPRRSFSECGDGPATPVQRDAVVAGLRESDGVEEVFLQDRELGLRLANRFEDQRPATTDDIAEFTIDDVSEVLYVRLADPGKARATGQAVLRMPGVGWARLVR</sequence>
<comment type="caution">
    <text evidence="3">The sequence shown here is derived from an EMBL/GenBank/DDBJ whole genome shotgun (WGS) entry which is preliminary data.</text>
</comment>
<name>A0A931APN8_9ACTN</name>
<dbReference type="Proteomes" id="UP000605361">
    <property type="component" value="Unassembled WGS sequence"/>
</dbReference>
<dbReference type="EMBL" id="JADOGI010000386">
    <property type="protein sequence ID" value="MBF8194294.1"/>
    <property type="molecule type" value="Genomic_DNA"/>
</dbReference>
<dbReference type="Gene3D" id="3.30.70.3040">
    <property type="match status" value="1"/>
</dbReference>
<protein>
    <submittedName>
        <fullName evidence="3">Uncharacterized protein</fullName>
    </submittedName>
</protein>
<evidence type="ECO:0000256" key="2">
    <source>
        <dbReference type="SAM" id="Phobius"/>
    </source>
</evidence>
<evidence type="ECO:0000256" key="1">
    <source>
        <dbReference type="SAM" id="MobiDB-lite"/>
    </source>
</evidence>
<feature type="region of interest" description="Disordered" evidence="1">
    <location>
        <begin position="1"/>
        <end position="29"/>
    </location>
</feature>
<feature type="compositionally biased region" description="Acidic residues" evidence="1">
    <location>
        <begin position="20"/>
        <end position="29"/>
    </location>
</feature>
<accession>A0A931APN8</accession>
<evidence type="ECO:0000313" key="4">
    <source>
        <dbReference type="Proteomes" id="UP000605361"/>
    </source>
</evidence>
<reference evidence="3" key="1">
    <citation type="submission" date="2020-11" db="EMBL/GenBank/DDBJ databases">
        <title>Whole-genome analyses of Nonomuraea sp. K274.</title>
        <authorList>
            <person name="Veyisoglu A."/>
        </authorList>
    </citation>
    <scope>NUCLEOTIDE SEQUENCE</scope>
    <source>
        <strain evidence="3">K274</strain>
    </source>
</reference>
<gene>
    <name evidence="3" type="ORF">ITP53_53275</name>
</gene>
<keyword evidence="2" id="KW-1133">Transmembrane helix</keyword>
<keyword evidence="2" id="KW-0472">Membrane</keyword>
<keyword evidence="2" id="KW-0812">Transmembrane</keyword>